<dbReference type="RefSeq" id="WP_196150001.1">
    <property type="nucleotide sequence ID" value="NZ_JADMLG010000005.1"/>
</dbReference>
<comment type="caution">
    <text evidence="2">The sequence shown here is derived from an EMBL/GenBank/DDBJ whole genome shotgun (WGS) entry which is preliminary data.</text>
</comment>
<protein>
    <submittedName>
        <fullName evidence="2">Uncharacterized protein</fullName>
    </submittedName>
</protein>
<dbReference type="AlphaFoldDB" id="A0A931IBX8"/>
<evidence type="ECO:0000313" key="3">
    <source>
        <dbReference type="Proteomes" id="UP000655751"/>
    </source>
</evidence>
<organism evidence="2 3">
    <name type="scientific">Nocardia bovistercoris</name>
    <dbReference type="NCBI Taxonomy" id="2785916"/>
    <lineage>
        <taxon>Bacteria</taxon>
        <taxon>Bacillati</taxon>
        <taxon>Actinomycetota</taxon>
        <taxon>Actinomycetes</taxon>
        <taxon>Mycobacteriales</taxon>
        <taxon>Nocardiaceae</taxon>
        <taxon>Nocardia</taxon>
    </lineage>
</organism>
<evidence type="ECO:0000256" key="1">
    <source>
        <dbReference type="SAM" id="MobiDB-lite"/>
    </source>
</evidence>
<feature type="region of interest" description="Disordered" evidence="1">
    <location>
        <begin position="78"/>
        <end position="103"/>
    </location>
</feature>
<sequence>MKRTKTHDEYGAVAEGATLSGNTYVSLRSREGTACGRVLLMTPQKCNHGITICERCADSWEIDHVVHYARTAAGRALRERLDHNGRDTAPAAPPAPDVTPPPG</sequence>
<gene>
    <name evidence="2" type="ORF">IT779_15540</name>
</gene>
<keyword evidence="3" id="KW-1185">Reference proteome</keyword>
<proteinExistence type="predicted"/>
<evidence type="ECO:0000313" key="2">
    <source>
        <dbReference type="EMBL" id="MBH0777688.1"/>
    </source>
</evidence>
<name>A0A931IBX8_9NOCA</name>
<reference evidence="2" key="1">
    <citation type="submission" date="2020-11" db="EMBL/GenBank/DDBJ databases">
        <title>Nocardia NEAU-351.nov., a novel actinomycete isolated from the cow dung.</title>
        <authorList>
            <person name="Zhang X."/>
        </authorList>
    </citation>
    <scope>NUCLEOTIDE SEQUENCE</scope>
    <source>
        <strain evidence="2">NEAU-351</strain>
    </source>
</reference>
<dbReference type="EMBL" id="JADMLG010000005">
    <property type="protein sequence ID" value="MBH0777688.1"/>
    <property type="molecule type" value="Genomic_DNA"/>
</dbReference>
<dbReference type="Proteomes" id="UP000655751">
    <property type="component" value="Unassembled WGS sequence"/>
</dbReference>
<accession>A0A931IBX8</accession>
<feature type="compositionally biased region" description="Pro residues" evidence="1">
    <location>
        <begin position="91"/>
        <end position="103"/>
    </location>
</feature>